<reference evidence="2 3" key="1">
    <citation type="submission" date="2011-02" db="EMBL/GenBank/DDBJ databases">
        <authorList>
            <person name="Muzny D."/>
            <person name="Qin X."/>
            <person name="Deng J."/>
            <person name="Jiang H."/>
            <person name="Liu Y."/>
            <person name="Qu J."/>
            <person name="Song X.-Z."/>
            <person name="Zhang L."/>
            <person name="Thornton R."/>
            <person name="Coyle M."/>
            <person name="Francisco L."/>
            <person name="Jackson L."/>
            <person name="Javaid M."/>
            <person name="Korchina V."/>
            <person name="Kovar C."/>
            <person name="Mata R."/>
            <person name="Mathew T."/>
            <person name="Ngo R."/>
            <person name="Nguyen L."/>
            <person name="Nguyen N."/>
            <person name="Okwuonu G."/>
            <person name="Ongeri F."/>
            <person name="Pham C."/>
            <person name="Simmons D."/>
            <person name="Wilczek-Boney K."/>
            <person name="Hale W."/>
            <person name="Jakkamsetti A."/>
            <person name="Pham P."/>
            <person name="Ruth R."/>
            <person name="San Lucas F."/>
            <person name="Warren J."/>
            <person name="Zhang J."/>
            <person name="Zhao Z."/>
            <person name="Zhou C."/>
            <person name="Zhu D."/>
            <person name="Lee S."/>
            <person name="Bess C."/>
            <person name="Blankenburg K."/>
            <person name="Forbes L."/>
            <person name="Fu Q."/>
            <person name="Gubbala S."/>
            <person name="Hirani K."/>
            <person name="Jayaseelan J.C."/>
            <person name="Lara F."/>
            <person name="Munidasa M."/>
            <person name="Palculict T."/>
            <person name="Patil S."/>
            <person name="Pu L.-L."/>
            <person name="Saada N."/>
            <person name="Tang L."/>
            <person name="Weissenberger G."/>
            <person name="Zhu Y."/>
            <person name="Hemphill L."/>
            <person name="Shang Y."/>
            <person name="Youmans B."/>
            <person name="Ayvaz T."/>
            <person name="Ross M."/>
            <person name="Santibanez J."/>
            <person name="Aqrawi P."/>
            <person name="Gross S."/>
            <person name="Joshi V."/>
            <person name="Fowler G."/>
            <person name="Nazareth L."/>
            <person name="Reid J."/>
            <person name="Worley K."/>
            <person name="Petrosino J."/>
            <person name="Highlander S."/>
            <person name="Gibbs R."/>
        </authorList>
    </citation>
    <scope>NUCLEOTIDE SEQUENCE [LARGE SCALE GENOMIC DNA]</scope>
    <source>
        <strain evidence="2 3">ATCC BAA-1200</strain>
    </source>
</reference>
<keyword evidence="3" id="KW-1185">Reference proteome</keyword>
<protein>
    <recommendedName>
        <fullName evidence="1">Roadblock/LAMTOR2 domain-containing protein</fullName>
    </recommendedName>
</protein>
<dbReference type="Proteomes" id="UP000004105">
    <property type="component" value="Unassembled WGS sequence"/>
</dbReference>
<feature type="domain" description="Roadblock/LAMTOR2" evidence="1">
    <location>
        <begin position="10"/>
        <end position="99"/>
    </location>
</feature>
<dbReference type="AlphaFoldDB" id="F2BGP9"/>
<dbReference type="Gene3D" id="3.30.450.30">
    <property type="entry name" value="Dynein light chain 2a, cytoplasmic"/>
    <property type="match status" value="1"/>
</dbReference>
<dbReference type="Pfam" id="PF03259">
    <property type="entry name" value="Robl_LC7"/>
    <property type="match status" value="1"/>
</dbReference>
<gene>
    <name evidence="2" type="ORF">HMPREF9123_2906</name>
</gene>
<dbReference type="HOGENOM" id="CLU_118613_1_1_4"/>
<name>F2BGP9_9NEIS</name>
<dbReference type="EMBL" id="AFAY01000056">
    <property type="protein sequence ID" value="EGF06028.1"/>
    <property type="molecule type" value="Genomic_DNA"/>
</dbReference>
<dbReference type="InterPro" id="IPR004942">
    <property type="entry name" value="Roadblock/LAMTOR2_dom"/>
</dbReference>
<accession>F2BGP9</accession>
<organism evidence="2 3">
    <name type="scientific">Neisseria bacilliformis ATCC BAA-1200</name>
    <dbReference type="NCBI Taxonomy" id="888742"/>
    <lineage>
        <taxon>Bacteria</taxon>
        <taxon>Pseudomonadati</taxon>
        <taxon>Pseudomonadota</taxon>
        <taxon>Betaproteobacteria</taxon>
        <taxon>Neisseriales</taxon>
        <taxon>Neisseriaceae</taxon>
        <taxon>Neisseria</taxon>
    </lineage>
</organism>
<proteinExistence type="predicted"/>
<dbReference type="SUPFAM" id="SSF103196">
    <property type="entry name" value="Roadblock/LC7 domain"/>
    <property type="match status" value="1"/>
</dbReference>
<evidence type="ECO:0000313" key="3">
    <source>
        <dbReference type="Proteomes" id="UP000004105"/>
    </source>
</evidence>
<comment type="caution">
    <text evidence="2">The sequence shown here is derived from an EMBL/GenBank/DDBJ whole genome shotgun (WGS) entry which is preliminary data.</text>
</comment>
<evidence type="ECO:0000313" key="2">
    <source>
        <dbReference type="EMBL" id="EGF06028.1"/>
    </source>
</evidence>
<evidence type="ECO:0000259" key="1">
    <source>
        <dbReference type="SMART" id="SM00960"/>
    </source>
</evidence>
<sequence>MRKVVKREMLRNTLDTLHAESKGLTASAIVSIDGLPIVSVLERNIDSSRVGSLSAVLMSLCAQTARLLSCGNFNQMTLQGNQGDVLLMQISDELALVSTAHSNTPMGMILVQLRRAVKEIRRQLGDGE</sequence>
<dbReference type="OrthoDB" id="8606233at2"/>
<dbReference type="SMART" id="SM00960">
    <property type="entry name" value="Robl_LC7"/>
    <property type="match status" value="1"/>
</dbReference>